<dbReference type="AlphaFoldDB" id="A0A9J6HC01"/>
<protein>
    <submittedName>
        <fullName evidence="1">Uncharacterized protein</fullName>
    </submittedName>
</protein>
<sequence length="77" mass="8882">MNMIRRITNKRRGLKEEEALRLVQAFVISRITYSASYLQLLRNKRDQLATAIRKTTKLALIIPFALIHWEATGNGQA</sequence>
<dbReference type="Proteomes" id="UP000821853">
    <property type="component" value="Unassembled WGS sequence"/>
</dbReference>
<keyword evidence="2" id="KW-1185">Reference proteome</keyword>
<proteinExistence type="predicted"/>
<dbReference type="OrthoDB" id="10415263at2759"/>
<name>A0A9J6HC01_HAELO</name>
<organism evidence="1 2">
    <name type="scientific">Haemaphysalis longicornis</name>
    <name type="common">Bush tick</name>
    <dbReference type="NCBI Taxonomy" id="44386"/>
    <lineage>
        <taxon>Eukaryota</taxon>
        <taxon>Metazoa</taxon>
        <taxon>Ecdysozoa</taxon>
        <taxon>Arthropoda</taxon>
        <taxon>Chelicerata</taxon>
        <taxon>Arachnida</taxon>
        <taxon>Acari</taxon>
        <taxon>Parasitiformes</taxon>
        <taxon>Ixodida</taxon>
        <taxon>Ixodoidea</taxon>
        <taxon>Ixodidae</taxon>
        <taxon>Haemaphysalinae</taxon>
        <taxon>Haemaphysalis</taxon>
    </lineage>
</organism>
<accession>A0A9J6HC01</accession>
<dbReference type="VEuPathDB" id="VectorBase:HLOH_045687"/>
<dbReference type="OMA" id="MNMIRRI"/>
<dbReference type="EMBL" id="JABSTR010001993">
    <property type="protein sequence ID" value="KAH9384277.1"/>
    <property type="molecule type" value="Genomic_DNA"/>
</dbReference>
<reference evidence="1 2" key="1">
    <citation type="journal article" date="2020" name="Cell">
        <title>Large-Scale Comparative Analyses of Tick Genomes Elucidate Their Genetic Diversity and Vector Capacities.</title>
        <authorList>
            <consortium name="Tick Genome and Microbiome Consortium (TIGMIC)"/>
            <person name="Jia N."/>
            <person name="Wang J."/>
            <person name="Shi W."/>
            <person name="Du L."/>
            <person name="Sun Y."/>
            <person name="Zhan W."/>
            <person name="Jiang J.F."/>
            <person name="Wang Q."/>
            <person name="Zhang B."/>
            <person name="Ji P."/>
            <person name="Bell-Sakyi L."/>
            <person name="Cui X.M."/>
            <person name="Yuan T.T."/>
            <person name="Jiang B.G."/>
            <person name="Yang W.F."/>
            <person name="Lam T.T."/>
            <person name="Chang Q.C."/>
            <person name="Ding S.J."/>
            <person name="Wang X.J."/>
            <person name="Zhu J.G."/>
            <person name="Ruan X.D."/>
            <person name="Zhao L."/>
            <person name="Wei J.T."/>
            <person name="Ye R.Z."/>
            <person name="Que T.C."/>
            <person name="Du C.H."/>
            <person name="Zhou Y.H."/>
            <person name="Cheng J.X."/>
            <person name="Dai P.F."/>
            <person name="Guo W.B."/>
            <person name="Han X.H."/>
            <person name="Huang E.J."/>
            <person name="Li L.F."/>
            <person name="Wei W."/>
            <person name="Gao Y.C."/>
            <person name="Liu J.Z."/>
            <person name="Shao H.Z."/>
            <person name="Wang X."/>
            <person name="Wang C.C."/>
            <person name="Yang T.C."/>
            <person name="Huo Q.B."/>
            <person name="Li W."/>
            <person name="Chen H.Y."/>
            <person name="Chen S.E."/>
            <person name="Zhou L.G."/>
            <person name="Ni X.B."/>
            <person name="Tian J.H."/>
            <person name="Sheng Y."/>
            <person name="Liu T."/>
            <person name="Pan Y.S."/>
            <person name="Xia L.Y."/>
            <person name="Li J."/>
            <person name="Zhao F."/>
            <person name="Cao W.C."/>
        </authorList>
    </citation>
    <scope>NUCLEOTIDE SEQUENCE [LARGE SCALE GENOMIC DNA]</scope>
    <source>
        <strain evidence="1">HaeL-2018</strain>
    </source>
</reference>
<comment type="caution">
    <text evidence="1">The sequence shown here is derived from an EMBL/GenBank/DDBJ whole genome shotgun (WGS) entry which is preliminary data.</text>
</comment>
<evidence type="ECO:0000313" key="1">
    <source>
        <dbReference type="EMBL" id="KAH9384277.1"/>
    </source>
</evidence>
<evidence type="ECO:0000313" key="2">
    <source>
        <dbReference type="Proteomes" id="UP000821853"/>
    </source>
</evidence>
<gene>
    <name evidence="1" type="ORF">HPB48_026270</name>
</gene>